<dbReference type="AlphaFoldDB" id="A0AAV2AF47"/>
<accession>A0AAV2AF47</accession>
<evidence type="ECO:0000313" key="1">
    <source>
        <dbReference type="EMBL" id="CAL1281734.1"/>
    </source>
</evidence>
<keyword evidence="2" id="KW-1185">Reference proteome</keyword>
<dbReference type="EMBL" id="CAXIEN010000148">
    <property type="protein sequence ID" value="CAL1281734.1"/>
    <property type="molecule type" value="Genomic_DNA"/>
</dbReference>
<reference evidence="1 2" key="1">
    <citation type="submission" date="2024-04" db="EMBL/GenBank/DDBJ databases">
        <authorList>
            <person name="Rising A."/>
            <person name="Reimegard J."/>
            <person name="Sonavane S."/>
            <person name="Akerstrom W."/>
            <person name="Nylinder S."/>
            <person name="Hedman E."/>
            <person name="Kallberg Y."/>
        </authorList>
    </citation>
    <scope>NUCLEOTIDE SEQUENCE [LARGE SCALE GENOMIC DNA]</scope>
</reference>
<sequence>MEEVDMEEEEAANTEAVVVVDTEEAVDMVEEATKRVKPWKYIRIITNHQVSDTTKSHKRSKIP</sequence>
<protein>
    <submittedName>
        <fullName evidence="1">Uncharacterized protein</fullName>
    </submittedName>
</protein>
<comment type="caution">
    <text evidence="1">The sequence shown here is derived from an EMBL/GenBank/DDBJ whole genome shotgun (WGS) entry which is preliminary data.</text>
</comment>
<evidence type="ECO:0000313" key="2">
    <source>
        <dbReference type="Proteomes" id="UP001497382"/>
    </source>
</evidence>
<dbReference type="Proteomes" id="UP001497382">
    <property type="component" value="Unassembled WGS sequence"/>
</dbReference>
<organism evidence="1 2">
    <name type="scientific">Larinioides sclopetarius</name>
    <dbReference type="NCBI Taxonomy" id="280406"/>
    <lineage>
        <taxon>Eukaryota</taxon>
        <taxon>Metazoa</taxon>
        <taxon>Ecdysozoa</taxon>
        <taxon>Arthropoda</taxon>
        <taxon>Chelicerata</taxon>
        <taxon>Arachnida</taxon>
        <taxon>Araneae</taxon>
        <taxon>Araneomorphae</taxon>
        <taxon>Entelegynae</taxon>
        <taxon>Araneoidea</taxon>
        <taxon>Araneidae</taxon>
        <taxon>Larinioides</taxon>
    </lineage>
</organism>
<gene>
    <name evidence="1" type="ORF">LARSCL_LOCUS11742</name>
</gene>
<proteinExistence type="predicted"/>
<name>A0AAV2AF47_9ARAC</name>